<keyword evidence="3" id="KW-1185">Reference proteome</keyword>
<dbReference type="SUPFAM" id="SSF51556">
    <property type="entry name" value="Metallo-dependent hydrolases"/>
    <property type="match status" value="1"/>
</dbReference>
<gene>
    <name evidence="2" type="ORF">WMO19_09370</name>
</gene>
<dbReference type="EMBL" id="JBBMFO010000045">
    <property type="protein sequence ID" value="MEQ2401806.1"/>
    <property type="molecule type" value="Genomic_DNA"/>
</dbReference>
<organism evidence="2 3">
    <name type="scientific">Peptoniphilus hominis</name>
    <name type="common">ex Hitch et al. 2025</name>
    <dbReference type="NCBI Taxonomy" id="3133174"/>
    <lineage>
        <taxon>Bacteria</taxon>
        <taxon>Bacillati</taxon>
        <taxon>Bacillota</taxon>
        <taxon>Tissierellia</taxon>
        <taxon>Tissierellales</taxon>
        <taxon>Peptoniphilaceae</taxon>
        <taxon>Peptoniphilus</taxon>
    </lineage>
</organism>
<dbReference type="Proteomes" id="UP001447979">
    <property type="component" value="Unassembled WGS sequence"/>
</dbReference>
<dbReference type="PANTHER" id="PTHR43135">
    <property type="entry name" value="ALPHA-D-RIBOSE 1-METHYLPHOSPHONATE 5-TRIPHOSPHATE DIPHOSPHATASE"/>
    <property type="match status" value="1"/>
</dbReference>
<dbReference type="InterPro" id="IPR032466">
    <property type="entry name" value="Metal_Hydrolase"/>
</dbReference>
<evidence type="ECO:0000259" key="1">
    <source>
        <dbReference type="Pfam" id="PF01979"/>
    </source>
</evidence>
<feature type="domain" description="Amidohydrolase-related" evidence="1">
    <location>
        <begin position="50"/>
        <end position="371"/>
    </location>
</feature>
<sequence>MLIKNGFLLDYESKEFVKRDIKVIDGKIHEISDNIINDDKDIVIDATNMYITPGLIDAHSHICISEEGMGQLGDDCCDYSSALTPELEVLDAIYPFDKAVESALKAGVTTACICPGSDGVVGGMCSTIEFGEKVADKMIVQRKTAIKCSLGENPKTANHGFSSRMGTAYNLRKCFEEALEYKYKKENSNGYFRKDFGMENMLKVLNKEIPIHVHAHRSDDICTAIRIAKEYEINMVIVHGTDAISIIDYLAENKYPIILGPSMNPRGKQECWNKTFETAKYLSDNKIKFCITADHDVTPIYYLVDYARMCVKNGLDELEALKAITKYPAEILGIQDKKGDIKKGLDADLVFWTDHPFSNTTRVKNVFVRGNKLV</sequence>
<proteinExistence type="predicted"/>
<dbReference type="InterPro" id="IPR006680">
    <property type="entry name" value="Amidohydro-rel"/>
</dbReference>
<dbReference type="Gene3D" id="3.20.20.140">
    <property type="entry name" value="Metal-dependent hydrolases"/>
    <property type="match status" value="1"/>
</dbReference>
<dbReference type="Pfam" id="PF01979">
    <property type="entry name" value="Amidohydro_1"/>
    <property type="match status" value="1"/>
</dbReference>
<dbReference type="SUPFAM" id="SSF51338">
    <property type="entry name" value="Composite domain of metallo-dependent hydrolases"/>
    <property type="match status" value="1"/>
</dbReference>
<accession>A0ABV1CHZ8</accession>
<dbReference type="RefSeq" id="WP_349171582.1">
    <property type="nucleotide sequence ID" value="NZ_JBBMFO010000045.1"/>
</dbReference>
<evidence type="ECO:0000313" key="3">
    <source>
        <dbReference type="Proteomes" id="UP001447979"/>
    </source>
</evidence>
<dbReference type="PANTHER" id="PTHR43135:SF3">
    <property type="entry name" value="ALPHA-D-RIBOSE 1-METHYLPHOSPHONATE 5-TRIPHOSPHATE DIPHOSPHATASE"/>
    <property type="match status" value="1"/>
</dbReference>
<reference evidence="2 3" key="1">
    <citation type="submission" date="2024-03" db="EMBL/GenBank/DDBJ databases">
        <title>Human intestinal bacterial collection.</title>
        <authorList>
            <person name="Pauvert C."/>
            <person name="Hitch T.C.A."/>
            <person name="Clavel T."/>
        </authorList>
    </citation>
    <scope>NUCLEOTIDE SEQUENCE [LARGE SCALE GENOMIC DNA]</scope>
    <source>
        <strain evidence="2 3">CLA-SR-H025</strain>
    </source>
</reference>
<name>A0ABV1CHZ8_9FIRM</name>
<dbReference type="Gene3D" id="2.30.40.10">
    <property type="entry name" value="Urease, subunit C, domain 1"/>
    <property type="match status" value="1"/>
</dbReference>
<comment type="caution">
    <text evidence="2">The sequence shown here is derived from an EMBL/GenBank/DDBJ whole genome shotgun (WGS) entry which is preliminary data.</text>
</comment>
<evidence type="ECO:0000313" key="2">
    <source>
        <dbReference type="EMBL" id="MEQ2401806.1"/>
    </source>
</evidence>
<protein>
    <submittedName>
        <fullName evidence="2">Amidohydrolase family protein</fullName>
    </submittedName>
</protein>
<dbReference type="InterPro" id="IPR051781">
    <property type="entry name" value="Metallo-dep_Hydrolase"/>
</dbReference>
<dbReference type="InterPro" id="IPR011059">
    <property type="entry name" value="Metal-dep_hydrolase_composite"/>
</dbReference>